<gene>
    <name evidence="2" type="ORF">QIS96_01900</name>
</gene>
<evidence type="ECO:0000313" key="2">
    <source>
        <dbReference type="EMBL" id="MDI3402591.1"/>
    </source>
</evidence>
<sequence length="168" mass="18964">MSWSGHWHGYGPWIGPSAVYGKEGGRRPAHPNGPPSVIDPEDKKQQAVLDRYREAASEFTTGNVPPTMTGYWLLKKNQVSGDRTWSDLGIVLAWLTKQYEANPPFERPDRRQAYSTLDTKLDYATDVLPRGVDVSWVYYTPSERLISFSIVCCPNRFHPEIACPLPPS</sequence>
<proteinExistence type="predicted"/>
<reference evidence="2 3" key="1">
    <citation type="submission" date="2023-05" db="EMBL/GenBank/DDBJ databases">
        <title>Draft genome sequence of Streptomyces sp. B-S-A6 isolated from a cave soil in Thailand.</title>
        <authorList>
            <person name="Chamroensaksri N."/>
            <person name="Muangham S."/>
        </authorList>
    </citation>
    <scope>NUCLEOTIDE SEQUENCE [LARGE SCALE GENOMIC DNA]</scope>
    <source>
        <strain evidence="2 3">B-S-A6</strain>
    </source>
</reference>
<dbReference type="RefSeq" id="WP_282540556.1">
    <property type="nucleotide sequence ID" value="NZ_JASCIQ010000002.1"/>
</dbReference>
<protein>
    <submittedName>
        <fullName evidence="2">Uncharacterized protein</fullName>
    </submittedName>
</protein>
<dbReference type="EMBL" id="JASCIQ010000002">
    <property type="protein sequence ID" value="MDI3402591.1"/>
    <property type="molecule type" value="Genomic_DNA"/>
</dbReference>
<evidence type="ECO:0000313" key="3">
    <source>
        <dbReference type="Proteomes" id="UP001223978"/>
    </source>
</evidence>
<name>A0ABT6S3C4_9ACTN</name>
<comment type="caution">
    <text evidence="2">The sequence shown here is derived from an EMBL/GenBank/DDBJ whole genome shotgun (WGS) entry which is preliminary data.</text>
</comment>
<evidence type="ECO:0000256" key="1">
    <source>
        <dbReference type="SAM" id="MobiDB-lite"/>
    </source>
</evidence>
<organism evidence="2 3">
    <name type="scientific">Streptomyces cavernicola</name>
    <dbReference type="NCBI Taxonomy" id="3043613"/>
    <lineage>
        <taxon>Bacteria</taxon>
        <taxon>Bacillati</taxon>
        <taxon>Actinomycetota</taxon>
        <taxon>Actinomycetes</taxon>
        <taxon>Kitasatosporales</taxon>
        <taxon>Streptomycetaceae</taxon>
        <taxon>Streptomyces</taxon>
    </lineage>
</organism>
<accession>A0ABT6S3C4</accession>
<keyword evidence="3" id="KW-1185">Reference proteome</keyword>
<dbReference type="Proteomes" id="UP001223978">
    <property type="component" value="Unassembled WGS sequence"/>
</dbReference>
<feature type="region of interest" description="Disordered" evidence="1">
    <location>
        <begin position="20"/>
        <end position="44"/>
    </location>
</feature>